<sequence>MRRARRSEEDLTLTLLCYITLKWDYFENRYG</sequence>
<reference evidence="1 2" key="1">
    <citation type="submission" date="2015-01" db="EMBL/GenBank/DDBJ databases">
        <title>Evolution of Trichinella species and genotypes.</title>
        <authorList>
            <person name="Korhonen P.K."/>
            <person name="Edoardo P."/>
            <person name="Giuseppe L.R."/>
            <person name="Gasser R.B."/>
        </authorList>
    </citation>
    <scope>NUCLEOTIDE SEQUENCE [LARGE SCALE GENOMIC DNA]</scope>
    <source>
        <strain evidence="1">ISS417</strain>
    </source>
</reference>
<dbReference type="Proteomes" id="UP000055048">
    <property type="component" value="Unassembled WGS sequence"/>
</dbReference>
<name>A0A0V0SXV0_9BILA</name>
<protein>
    <submittedName>
        <fullName evidence="1">Uncharacterized protein</fullName>
    </submittedName>
</protein>
<accession>A0A0V0SXV0</accession>
<comment type="caution">
    <text evidence="1">The sequence shown here is derived from an EMBL/GenBank/DDBJ whole genome shotgun (WGS) entry which is preliminary data.</text>
</comment>
<proteinExistence type="predicted"/>
<evidence type="ECO:0000313" key="2">
    <source>
        <dbReference type="Proteomes" id="UP000055048"/>
    </source>
</evidence>
<keyword evidence="2" id="KW-1185">Reference proteome</keyword>
<dbReference type="AlphaFoldDB" id="A0A0V0SXV0"/>
<organism evidence="1 2">
    <name type="scientific">Trichinella murrelli</name>
    <dbReference type="NCBI Taxonomy" id="144512"/>
    <lineage>
        <taxon>Eukaryota</taxon>
        <taxon>Metazoa</taxon>
        <taxon>Ecdysozoa</taxon>
        <taxon>Nematoda</taxon>
        <taxon>Enoplea</taxon>
        <taxon>Dorylaimia</taxon>
        <taxon>Trichinellida</taxon>
        <taxon>Trichinellidae</taxon>
        <taxon>Trichinella</taxon>
    </lineage>
</organism>
<gene>
    <name evidence="1" type="ORF">T05_5292</name>
</gene>
<evidence type="ECO:0000313" key="1">
    <source>
        <dbReference type="EMBL" id="KRX31668.1"/>
    </source>
</evidence>
<dbReference type="EMBL" id="JYDJ01001643">
    <property type="protein sequence ID" value="KRX31668.1"/>
    <property type="molecule type" value="Genomic_DNA"/>
</dbReference>